<feature type="compositionally biased region" description="Basic and acidic residues" evidence="1">
    <location>
        <begin position="65"/>
        <end position="86"/>
    </location>
</feature>
<accession>A0A016TPV2</accession>
<dbReference type="AlphaFoldDB" id="A0A016TPV2"/>
<evidence type="ECO:0000313" key="2">
    <source>
        <dbReference type="EMBL" id="EYC04473.1"/>
    </source>
</evidence>
<evidence type="ECO:0000256" key="1">
    <source>
        <dbReference type="SAM" id="MobiDB-lite"/>
    </source>
</evidence>
<name>A0A016TPV2_9BILA</name>
<feature type="region of interest" description="Disordered" evidence="1">
    <location>
        <begin position="55"/>
        <end position="86"/>
    </location>
</feature>
<proteinExistence type="predicted"/>
<keyword evidence="3" id="KW-1185">Reference proteome</keyword>
<comment type="caution">
    <text evidence="2">The sequence shown here is derived from an EMBL/GenBank/DDBJ whole genome shotgun (WGS) entry which is preliminary data.</text>
</comment>
<protein>
    <submittedName>
        <fullName evidence="2">Uncharacterized protein</fullName>
    </submittedName>
</protein>
<sequence>MERQMQILSRMEHKMNEKIKADCRLCGRTTRASRRRVGSESSLHTGSTLKLVEGWSTAQRGSVAKTDRPVKEAKEEERGRDPRKAERNDLEGLKLCTLDLCDFSHKGGGCNLIMYHVATLVALIRIGRALLFCRVIVFPA</sequence>
<evidence type="ECO:0000313" key="3">
    <source>
        <dbReference type="Proteomes" id="UP000024635"/>
    </source>
</evidence>
<dbReference type="EMBL" id="JARK01001423">
    <property type="protein sequence ID" value="EYC04473.1"/>
    <property type="molecule type" value="Genomic_DNA"/>
</dbReference>
<gene>
    <name evidence="2" type="primary">Acey_s0087.g2029</name>
    <name evidence="2" type="ORF">Y032_0087g2029</name>
</gene>
<reference evidence="3" key="1">
    <citation type="journal article" date="2015" name="Nat. Genet.">
        <title>The genome and transcriptome of the zoonotic hookworm Ancylostoma ceylanicum identify infection-specific gene families.</title>
        <authorList>
            <person name="Schwarz E.M."/>
            <person name="Hu Y."/>
            <person name="Antoshechkin I."/>
            <person name="Miller M.M."/>
            <person name="Sternberg P.W."/>
            <person name="Aroian R.V."/>
        </authorList>
    </citation>
    <scope>NUCLEOTIDE SEQUENCE</scope>
    <source>
        <strain evidence="3">HY135</strain>
    </source>
</reference>
<organism evidence="2 3">
    <name type="scientific">Ancylostoma ceylanicum</name>
    <dbReference type="NCBI Taxonomy" id="53326"/>
    <lineage>
        <taxon>Eukaryota</taxon>
        <taxon>Metazoa</taxon>
        <taxon>Ecdysozoa</taxon>
        <taxon>Nematoda</taxon>
        <taxon>Chromadorea</taxon>
        <taxon>Rhabditida</taxon>
        <taxon>Rhabditina</taxon>
        <taxon>Rhabditomorpha</taxon>
        <taxon>Strongyloidea</taxon>
        <taxon>Ancylostomatidae</taxon>
        <taxon>Ancylostomatinae</taxon>
        <taxon>Ancylostoma</taxon>
    </lineage>
</organism>
<dbReference type="Proteomes" id="UP000024635">
    <property type="component" value="Unassembled WGS sequence"/>
</dbReference>